<dbReference type="SMART" id="SM00702">
    <property type="entry name" value="P4Hc"/>
    <property type="match status" value="1"/>
</dbReference>
<keyword evidence="6" id="KW-0408">Iron</keyword>
<keyword evidence="9" id="KW-1185">Reference proteome</keyword>
<reference evidence="8" key="1">
    <citation type="journal article" date="2014" name="Int. J. Syst. Evol. Microbiol.">
        <title>Complete genome sequence of Corynebacterium casei LMG S-19264T (=DSM 44701T), isolated from a smear-ripened cheese.</title>
        <authorList>
            <consortium name="US DOE Joint Genome Institute (JGI-PGF)"/>
            <person name="Walter F."/>
            <person name="Albersmeier A."/>
            <person name="Kalinowski J."/>
            <person name="Ruckert C."/>
        </authorList>
    </citation>
    <scope>NUCLEOTIDE SEQUENCE</scope>
    <source>
        <strain evidence="8">KCTC 42590</strain>
    </source>
</reference>
<feature type="domain" description="Fe2OG dioxygenase" evidence="7">
    <location>
        <begin position="63"/>
        <end position="169"/>
    </location>
</feature>
<evidence type="ECO:0000256" key="1">
    <source>
        <dbReference type="ARBA" id="ARBA00001961"/>
    </source>
</evidence>
<dbReference type="GO" id="GO:0031418">
    <property type="term" value="F:L-ascorbic acid binding"/>
    <property type="evidence" value="ECO:0007669"/>
    <property type="project" value="UniProtKB-KW"/>
</dbReference>
<comment type="caution">
    <text evidence="8">The sequence shown here is derived from an EMBL/GenBank/DDBJ whole genome shotgun (WGS) entry which is preliminary data.</text>
</comment>
<organism evidence="8 9">
    <name type="scientific">Kordiimonas sediminis</name>
    <dbReference type="NCBI Taxonomy" id="1735581"/>
    <lineage>
        <taxon>Bacteria</taxon>
        <taxon>Pseudomonadati</taxon>
        <taxon>Pseudomonadota</taxon>
        <taxon>Alphaproteobacteria</taxon>
        <taxon>Kordiimonadales</taxon>
        <taxon>Kordiimonadaceae</taxon>
        <taxon>Kordiimonas</taxon>
    </lineage>
</organism>
<keyword evidence="4" id="KW-0223">Dioxygenase</keyword>
<dbReference type="GO" id="GO:0051213">
    <property type="term" value="F:dioxygenase activity"/>
    <property type="evidence" value="ECO:0007669"/>
    <property type="project" value="UniProtKB-KW"/>
</dbReference>
<dbReference type="InterPro" id="IPR005123">
    <property type="entry name" value="Oxoglu/Fe-dep_dioxygenase_dom"/>
</dbReference>
<accession>A0A919AR42</accession>
<keyword evidence="2" id="KW-0479">Metal-binding</keyword>
<dbReference type="GO" id="GO:0016705">
    <property type="term" value="F:oxidoreductase activity, acting on paired donors, with incorporation or reduction of molecular oxygen"/>
    <property type="evidence" value="ECO:0007669"/>
    <property type="project" value="InterPro"/>
</dbReference>
<sequence>MQEGAFAEGMKAAKLAGGTALKSVRSAESCWIDLEAYAWFERKMLRALSEITRTYFPFEIDGFAEGIQVLRYEGAAVTDGAASQPGDFYDWHSDVGSSGSTRSRKLTFVIQLSDPSDYSGGQLEVNTTGDACPLPTEQGTLVAFPAFALHRVTPVTQGTRWSLALWAHGPAFR</sequence>
<evidence type="ECO:0000313" key="9">
    <source>
        <dbReference type="Proteomes" id="UP000630923"/>
    </source>
</evidence>
<dbReference type="GO" id="GO:0005506">
    <property type="term" value="F:iron ion binding"/>
    <property type="evidence" value="ECO:0007669"/>
    <property type="project" value="InterPro"/>
</dbReference>
<dbReference type="Proteomes" id="UP000630923">
    <property type="component" value="Unassembled WGS sequence"/>
</dbReference>
<keyword evidence="5" id="KW-0560">Oxidoreductase</keyword>
<evidence type="ECO:0000256" key="2">
    <source>
        <dbReference type="ARBA" id="ARBA00022723"/>
    </source>
</evidence>
<proteinExistence type="predicted"/>
<evidence type="ECO:0000256" key="4">
    <source>
        <dbReference type="ARBA" id="ARBA00022964"/>
    </source>
</evidence>
<comment type="cofactor">
    <cofactor evidence="1">
        <name>L-ascorbate</name>
        <dbReference type="ChEBI" id="CHEBI:38290"/>
    </cofactor>
</comment>
<dbReference type="InterPro" id="IPR006620">
    <property type="entry name" value="Pro_4_hyd_alph"/>
</dbReference>
<evidence type="ECO:0000256" key="6">
    <source>
        <dbReference type="ARBA" id="ARBA00023004"/>
    </source>
</evidence>
<evidence type="ECO:0000313" key="8">
    <source>
        <dbReference type="EMBL" id="GHF17933.1"/>
    </source>
</evidence>
<dbReference type="Gene3D" id="2.60.120.620">
    <property type="entry name" value="q2cbj1_9rhob like domain"/>
    <property type="match status" value="1"/>
</dbReference>
<evidence type="ECO:0000256" key="3">
    <source>
        <dbReference type="ARBA" id="ARBA00022896"/>
    </source>
</evidence>
<dbReference type="EMBL" id="BNCI01000001">
    <property type="protein sequence ID" value="GHF17933.1"/>
    <property type="molecule type" value="Genomic_DNA"/>
</dbReference>
<dbReference type="SUPFAM" id="SSF51197">
    <property type="entry name" value="Clavaminate synthase-like"/>
    <property type="match status" value="1"/>
</dbReference>
<dbReference type="Pfam" id="PF13640">
    <property type="entry name" value="2OG-FeII_Oxy_3"/>
    <property type="match status" value="1"/>
</dbReference>
<dbReference type="InterPro" id="IPR044862">
    <property type="entry name" value="Pro_4_hyd_alph_FE2OG_OXY"/>
</dbReference>
<name>A0A919AR42_9PROT</name>
<dbReference type="PROSITE" id="PS51471">
    <property type="entry name" value="FE2OG_OXY"/>
    <property type="match status" value="1"/>
</dbReference>
<dbReference type="AlphaFoldDB" id="A0A919AR42"/>
<evidence type="ECO:0000259" key="7">
    <source>
        <dbReference type="PROSITE" id="PS51471"/>
    </source>
</evidence>
<reference evidence="8" key="2">
    <citation type="submission" date="2020-09" db="EMBL/GenBank/DDBJ databases">
        <authorList>
            <person name="Sun Q."/>
            <person name="Kim S."/>
        </authorList>
    </citation>
    <scope>NUCLEOTIDE SEQUENCE</scope>
    <source>
        <strain evidence="8">KCTC 42590</strain>
    </source>
</reference>
<evidence type="ECO:0000256" key="5">
    <source>
        <dbReference type="ARBA" id="ARBA00023002"/>
    </source>
</evidence>
<keyword evidence="3" id="KW-0847">Vitamin C</keyword>
<gene>
    <name evidence="8" type="ORF">GCM10017044_10530</name>
</gene>
<protein>
    <recommendedName>
        <fullName evidence="7">Fe2OG dioxygenase domain-containing protein</fullName>
    </recommendedName>
</protein>